<dbReference type="Gene3D" id="1.20.142.10">
    <property type="entry name" value="Poly(ADP-ribose) polymerase, regulatory domain"/>
    <property type="match status" value="1"/>
</dbReference>
<evidence type="ECO:0000256" key="2">
    <source>
        <dbReference type="ARBA" id="ARBA00022676"/>
    </source>
</evidence>
<dbReference type="GO" id="GO:0016779">
    <property type="term" value="F:nucleotidyltransferase activity"/>
    <property type="evidence" value="ECO:0007669"/>
    <property type="project" value="UniProtKB-KW"/>
</dbReference>
<sequence>MPASGPPALLSGSVLQLPRAKRRQDGAESQAKRSRAGSEAREERPKGTELQHGAVKAGGQGQACSSLRASPRKDFTPSLPSSVGLQTRDQPFKVGDVAAAAGSSKKGPPCTLAGIPCSSALPAPADASAGCSARVGTPVASVRPELMNGASTLGGYSLSARAPLGASAPPQLPPRRRQRAPAGCSVQAQPPTEPAQGIGAHAASAQRTPCTELDILEQSFGPALDSDSEELVGLICDVDMMKRQVEDLGCDTERLPLGKVSKDMVREGFTWLRAIELELRKPNPRQSSIAKLSCSFFDVVPCRSAGPIDTTEKLMARVQLLTLLTDVRAVYCKLLALKAGKALRKAATSRPEQQGQARSGSAATKQVPEAAGDAEPLVHQQHQLLACDLQLLSHDCPMWGVIQDYVRGSESAAAPGSHLVQVSKVFRVNRHGEEARYAKHVANAERMLLWRGSPLASWAGLLSQGLRAPLPEAPDVGLSFGKGLYFTDLASKATACLPAEGRCLLLLAEVALGARRELLRAEPGAEPARLLPRSAKCGSVFGRGSTAPDPACAYTLPNGVKVPLGPVSEQPAKGLTLPHNEYVVFDCSRVRARYIVEVISVSTSKSSAADGPLATAAAVAVAASPLRLRSFAAAQRQQ</sequence>
<feature type="region of interest" description="Disordered" evidence="9">
    <location>
        <begin position="1"/>
        <end position="91"/>
    </location>
</feature>
<feature type="compositionally biased region" description="Polar residues" evidence="9">
    <location>
        <begin position="78"/>
        <end position="89"/>
    </location>
</feature>
<feature type="region of interest" description="Disordered" evidence="9">
    <location>
        <begin position="347"/>
        <end position="374"/>
    </location>
</feature>
<evidence type="ECO:0000256" key="4">
    <source>
        <dbReference type="ARBA" id="ARBA00022695"/>
    </source>
</evidence>
<dbReference type="PROSITE" id="PS51060">
    <property type="entry name" value="PARP_ALPHA_HD"/>
    <property type="match status" value="1"/>
</dbReference>
<name>A0A516AG81_LINPO</name>
<dbReference type="EC" id="2.4.2.-" evidence="8"/>
<evidence type="ECO:0000313" key="12">
    <source>
        <dbReference type="EMBL" id="QDO16328.1"/>
    </source>
</evidence>
<dbReference type="Pfam" id="PF00644">
    <property type="entry name" value="PARP"/>
    <property type="match status" value="1"/>
</dbReference>
<dbReference type="Gene3D" id="3.90.228.10">
    <property type="match status" value="1"/>
</dbReference>
<dbReference type="SUPFAM" id="SSF56399">
    <property type="entry name" value="ADP-ribosylation"/>
    <property type="match status" value="1"/>
</dbReference>
<evidence type="ECO:0000256" key="5">
    <source>
        <dbReference type="ARBA" id="ARBA00023027"/>
    </source>
</evidence>
<dbReference type="PANTHER" id="PTHR10459:SF60">
    <property type="entry name" value="POLY [ADP-RIBOSE] POLYMERASE 2"/>
    <property type="match status" value="1"/>
</dbReference>
<evidence type="ECO:0000259" key="11">
    <source>
        <dbReference type="PROSITE" id="PS51060"/>
    </source>
</evidence>
<dbReference type="GO" id="GO:0006302">
    <property type="term" value="P:double-strand break repair"/>
    <property type="evidence" value="ECO:0007669"/>
    <property type="project" value="TreeGrafter"/>
</dbReference>
<evidence type="ECO:0000256" key="1">
    <source>
        <dbReference type="ARBA" id="ARBA00004123"/>
    </source>
</evidence>
<keyword evidence="6" id="KW-0539">Nucleus</keyword>
<dbReference type="AlphaFoldDB" id="A0A516AG81"/>
<proteinExistence type="evidence at transcript level"/>
<dbReference type="InterPro" id="IPR036616">
    <property type="entry name" value="Poly(ADP-ribose)pol_reg_dom_sf"/>
</dbReference>
<dbReference type="InterPro" id="IPR050800">
    <property type="entry name" value="ARTD/PARP"/>
</dbReference>
<reference evidence="12" key="1">
    <citation type="journal article" date="2019" name="Microorganisms">
        <title>DNA Damage Response Pathways in Dinoflagellates.</title>
        <authorList>
            <person name="Li C."/>
            <person name="Wong J."/>
        </authorList>
    </citation>
    <scope>NUCLEOTIDE SEQUENCE</scope>
</reference>
<dbReference type="InterPro" id="IPR004102">
    <property type="entry name" value="Poly(ADP-ribose)pol_reg_dom"/>
</dbReference>
<evidence type="ECO:0000256" key="6">
    <source>
        <dbReference type="ARBA" id="ARBA00023242"/>
    </source>
</evidence>
<dbReference type="SUPFAM" id="SSF47587">
    <property type="entry name" value="Domain of poly(ADP-ribose) polymerase"/>
    <property type="match status" value="1"/>
</dbReference>
<comment type="subcellular location">
    <subcellularLocation>
        <location evidence="1">Nucleus</location>
    </subcellularLocation>
</comment>
<evidence type="ECO:0000256" key="7">
    <source>
        <dbReference type="ARBA" id="ARBA00033987"/>
    </source>
</evidence>
<dbReference type="EMBL" id="MN125861">
    <property type="protein sequence ID" value="QDO16328.1"/>
    <property type="molecule type" value="mRNA"/>
</dbReference>
<dbReference type="GO" id="GO:1990404">
    <property type="term" value="F:NAD+-protein mono-ADP-ribosyltransferase activity"/>
    <property type="evidence" value="ECO:0007669"/>
    <property type="project" value="TreeGrafter"/>
</dbReference>
<keyword evidence="4" id="KW-0548">Nucleotidyltransferase</keyword>
<dbReference type="GO" id="GO:0005730">
    <property type="term" value="C:nucleolus"/>
    <property type="evidence" value="ECO:0007669"/>
    <property type="project" value="TreeGrafter"/>
</dbReference>
<organism evidence="12">
    <name type="scientific">Lingulaulax polyedra</name>
    <name type="common">Dinoflagellate</name>
    <name type="synonym">Lingulodinium polyedra</name>
    <dbReference type="NCBI Taxonomy" id="160621"/>
    <lineage>
        <taxon>Eukaryota</taxon>
        <taxon>Sar</taxon>
        <taxon>Alveolata</taxon>
        <taxon>Dinophyceae</taxon>
        <taxon>Gonyaulacales</taxon>
        <taxon>Lingulodiniaceae</taxon>
        <taxon>Lingulaulax</taxon>
    </lineage>
</organism>
<keyword evidence="3 8" id="KW-0808">Transferase</keyword>
<feature type="compositionally biased region" description="Basic and acidic residues" evidence="9">
    <location>
        <begin position="36"/>
        <end position="49"/>
    </location>
</feature>
<dbReference type="GO" id="GO:0003950">
    <property type="term" value="F:NAD+ poly-ADP-ribosyltransferase activity"/>
    <property type="evidence" value="ECO:0007669"/>
    <property type="project" value="UniProtKB-UniRule"/>
</dbReference>
<feature type="region of interest" description="Disordered" evidence="9">
    <location>
        <begin position="162"/>
        <end position="204"/>
    </location>
</feature>
<evidence type="ECO:0000256" key="9">
    <source>
        <dbReference type="SAM" id="MobiDB-lite"/>
    </source>
</evidence>
<accession>A0A516AG81</accession>
<comment type="catalytic activity">
    <reaction evidence="7">
        <text>NAD(+) + (ADP-D-ribosyl)n-acceptor = nicotinamide + (ADP-D-ribosyl)n+1-acceptor + H(+).</text>
        <dbReference type="EC" id="2.4.2.30"/>
    </reaction>
</comment>
<evidence type="ECO:0000256" key="8">
    <source>
        <dbReference type="RuleBase" id="RU362114"/>
    </source>
</evidence>
<dbReference type="InterPro" id="IPR012317">
    <property type="entry name" value="Poly(ADP-ribose)pol_cat_dom"/>
</dbReference>
<dbReference type="CDD" id="cd01437">
    <property type="entry name" value="parp_like"/>
    <property type="match status" value="1"/>
</dbReference>
<evidence type="ECO:0000259" key="10">
    <source>
        <dbReference type="PROSITE" id="PS51059"/>
    </source>
</evidence>
<feature type="compositionally biased region" description="Polar residues" evidence="9">
    <location>
        <begin position="350"/>
        <end position="364"/>
    </location>
</feature>
<feature type="domain" description="PARP catalytic" evidence="10">
    <location>
        <begin position="375"/>
        <end position="607"/>
    </location>
</feature>
<keyword evidence="2 8" id="KW-0328">Glycosyltransferase</keyword>
<evidence type="ECO:0000256" key="3">
    <source>
        <dbReference type="ARBA" id="ARBA00022679"/>
    </source>
</evidence>
<dbReference type="PANTHER" id="PTHR10459">
    <property type="entry name" value="DNA LIGASE"/>
    <property type="match status" value="1"/>
</dbReference>
<feature type="domain" description="PARP alpha-helical" evidence="11">
    <location>
        <begin position="221"/>
        <end position="335"/>
    </location>
</feature>
<dbReference type="GO" id="GO:0070212">
    <property type="term" value="P:protein poly-ADP-ribosylation"/>
    <property type="evidence" value="ECO:0007669"/>
    <property type="project" value="TreeGrafter"/>
</dbReference>
<protein>
    <recommendedName>
        <fullName evidence="8">Poly [ADP-ribose] polymerase</fullName>
        <shortName evidence="8">PARP</shortName>
        <ecNumber evidence="8">2.4.2.-</ecNumber>
    </recommendedName>
</protein>
<keyword evidence="5 8" id="KW-0520">NAD</keyword>
<dbReference type="Pfam" id="PF02877">
    <property type="entry name" value="PARP_reg"/>
    <property type="match status" value="1"/>
</dbReference>
<dbReference type="PROSITE" id="PS51059">
    <property type="entry name" value="PARP_CATALYTIC"/>
    <property type="match status" value="1"/>
</dbReference>